<sequence>MSGYSLGIKELDELLGDIREGTNLMMIGPPMSRKDDLLDAIIFKSQSPAGSAIIVSTREPGERVLGWFQDYGLDTSKADIGVVDCVTKTLGLGAADTEKIKRASSPVDLTGIGVKISQFFEEMLVKKKKQQVHLCINSLSTILMYSNIQTVFRFLHVFTGRVKAANGFGLYVVEDEMHDAQTIATLKQLFDGMIEIKAVGDSYAMRVVGMTSKPTPWFEYTIEGTDIVLKKT</sequence>
<dbReference type="SUPFAM" id="SSF52540">
    <property type="entry name" value="P-loop containing nucleoside triphosphate hydrolases"/>
    <property type="match status" value="1"/>
</dbReference>
<evidence type="ECO:0000313" key="1">
    <source>
        <dbReference type="EMBL" id="SDF50265.1"/>
    </source>
</evidence>
<dbReference type="Pfam" id="PF24336">
    <property type="entry name" value="DUF7504"/>
    <property type="match status" value="1"/>
</dbReference>
<dbReference type="Gene3D" id="3.40.50.300">
    <property type="entry name" value="P-loop containing nucleotide triphosphate hydrolases"/>
    <property type="match status" value="1"/>
</dbReference>
<dbReference type="InterPro" id="IPR055927">
    <property type="entry name" value="DUF7504"/>
</dbReference>
<name>A0A7Z7B0G1_9EURY</name>
<protein>
    <submittedName>
        <fullName evidence="1">RecA-superfamily ATPase, KaiC/GvpD/RAD55 family</fullName>
    </submittedName>
</protein>
<dbReference type="RefSeq" id="WP_091708770.1">
    <property type="nucleotide sequence ID" value="NZ_FNCA01000002.1"/>
</dbReference>
<dbReference type="Proteomes" id="UP000199259">
    <property type="component" value="Unassembled WGS sequence"/>
</dbReference>
<organism evidence="1 2">
    <name type="scientific">Methanolobus vulcani</name>
    <dbReference type="NCBI Taxonomy" id="38026"/>
    <lineage>
        <taxon>Archaea</taxon>
        <taxon>Methanobacteriati</taxon>
        <taxon>Methanobacteriota</taxon>
        <taxon>Stenosarchaea group</taxon>
        <taxon>Methanomicrobia</taxon>
        <taxon>Methanosarcinales</taxon>
        <taxon>Methanosarcinaceae</taxon>
        <taxon>Methanolobus</taxon>
    </lineage>
</organism>
<dbReference type="AlphaFoldDB" id="A0A7Z7B0G1"/>
<accession>A0A7Z7B0G1</accession>
<dbReference type="EMBL" id="FNCA01000002">
    <property type="protein sequence ID" value="SDF50265.1"/>
    <property type="molecule type" value="Genomic_DNA"/>
</dbReference>
<reference evidence="1 2" key="1">
    <citation type="submission" date="2016-10" db="EMBL/GenBank/DDBJ databases">
        <authorList>
            <person name="Varghese N."/>
            <person name="Submissions S."/>
        </authorList>
    </citation>
    <scope>NUCLEOTIDE SEQUENCE [LARGE SCALE GENOMIC DNA]</scope>
    <source>
        <strain evidence="1 2">PL 12/M</strain>
    </source>
</reference>
<proteinExistence type="predicted"/>
<keyword evidence="2" id="KW-1185">Reference proteome</keyword>
<dbReference type="OrthoDB" id="70318at2157"/>
<gene>
    <name evidence="1" type="ORF">SAMN04488589_0717</name>
</gene>
<dbReference type="InterPro" id="IPR027417">
    <property type="entry name" value="P-loop_NTPase"/>
</dbReference>
<evidence type="ECO:0000313" key="2">
    <source>
        <dbReference type="Proteomes" id="UP000199259"/>
    </source>
</evidence>
<comment type="caution">
    <text evidence="1">The sequence shown here is derived from an EMBL/GenBank/DDBJ whole genome shotgun (WGS) entry which is preliminary data.</text>
</comment>